<evidence type="ECO:0000256" key="2">
    <source>
        <dbReference type="ARBA" id="ARBA00005417"/>
    </source>
</evidence>
<keyword evidence="5" id="KW-0547">Nucleotide-binding</keyword>
<dbReference type="InterPro" id="IPR050388">
    <property type="entry name" value="ABC_Ni/Peptide_Import"/>
</dbReference>
<dbReference type="RefSeq" id="WP_110045354.1">
    <property type="nucleotide sequence ID" value="NZ_CP054612.1"/>
</dbReference>
<dbReference type="SUPFAM" id="SSF52540">
    <property type="entry name" value="P-loop containing nucleoside triphosphate hydrolases"/>
    <property type="match status" value="1"/>
</dbReference>
<dbReference type="PANTHER" id="PTHR43297:SF2">
    <property type="entry name" value="DIPEPTIDE TRANSPORT ATP-BINDING PROTEIN DPPD"/>
    <property type="match status" value="1"/>
</dbReference>
<dbReference type="PANTHER" id="PTHR43297">
    <property type="entry name" value="OLIGOPEPTIDE TRANSPORT ATP-BINDING PROTEIN APPD"/>
    <property type="match status" value="1"/>
</dbReference>
<dbReference type="SMART" id="SM00382">
    <property type="entry name" value="AAA"/>
    <property type="match status" value="1"/>
</dbReference>
<dbReference type="PROSITE" id="PS50893">
    <property type="entry name" value="ABC_TRANSPORTER_2"/>
    <property type="match status" value="1"/>
</dbReference>
<dbReference type="GO" id="GO:0005524">
    <property type="term" value="F:ATP binding"/>
    <property type="evidence" value="ECO:0007669"/>
    <property type="project" value="UniProtKB-KW"/>
</dbReference>
<gene>
    <name evidence="9" type="ORF">DFQ01_11566</name>
</gene>
<evidence type="ECO:0000256" key="1">
    <source>
        <dbReference type="ARBA" id="ARBA00004202"/>
    </source>
</evidence>
<evidence type="ECO:0000256" key="7">
    <source>
        <dbReference type="ARBA" id="ARBA00023136"/>
    </source>
</evidence>
<dbReference type="EMBL" id="QGTQ01000015">
    <property type="protein sequence ID" value="PWV99350.1"/>
    <property type="molecule type" value="Genomic_DNA"/>
</dbReference>
<dbReference type="Pfam" id="PF00005">
    <property type="entry name" value="ABC_tran"/>
    <property type="match status" value="1"/>
</dbReference>
<dbReference type="OrthoDB" id="9802264at2"/>
<keyword evidence="10" id="KW-1185">Reference proteome</keyword>
<evidence type="ECO:0000256" key="3">
    <source>
        <dbReference type="ARBA" id="ARBA00022448"/>
    </source>
</evidence>
<dbReference type="InterPro" id="IPR027417">
    <property type="entry name" value="P-loop_NTPase"/>
</dbReference>
<evidence type="ECO:0000256" key="6">
    <source>
        <dbReference type="ARBA" id="ARBA00022840"/>
    </source>
</evidence>
<keyword evidence="3" id="KW-0813">Transport</keyword>
<accession>A0A2V2YR40</accession>
<dbReference type="InterPro" id="IPR003439">
    <property type="entry name" value="ABC_transporter-like_ATP-bd"/>
</dbReference>
<evidence type="ECO:0000259" key="8">
    <source>
        <dbReference type="PROSITE" id="PS50893"/>
    </source>
</evidence>
<dbReference type="CDD" id="cd03257">
    <property type="entry name" value="ABC_NikE_OppD_transporters"/>
    <property type="match status" value="1"/>
</dbReference>
<name>A0A2V2YR40_9BACL</name>
<comment type="subcellular location">
    <subcellularLocation>
        <location evidence="1">Cell membrane</location>
        <topology evidence="1">Peripheral membrane protein</topology>
    </subcellularLocation>
</comment>
<comment type="similarity">
    <text evidence="2">Belongs to the ABC transporter superfamily.</text>
</comment>
<evidence type="ECO:0000256" key="5">
    <source>
        <dbReference type="ARBA" id="ARBA00022741"/>
    </source>
</evidence>
<evidence type="ECO:0000313" key="10">
    <source>
        <dbReference type="Proteomes" id="UP000246635"/>
    </source>
</evidence>
<comment type="caution">
    <text evidence="9">The sequence shown here is derived from an EMBL/GenBank/DDBJ whole genome shotgun (WGS) entry which is preliminary data.</text>
</comment>
<sequence length="273" mass="30109">MSLLEVKQLKVWDSSTEQVLVANSSFQLAKGHCLAIVGESGSGKSLTCKAIMRLNQAKVQQSGSIVLDGVDLSLLNKRAMRGYRGKRICMIMQNGMRAFNPSRPVGAYLGEVLARHYDWSKEEKLTRIGAAMTSVGLKDPASVMRSYPYELSGGMLQRVMIALSIVMEPDVIIADEPTTALDAVTQFEVMEQLAKLRNRLDCAMIFVSHDLHAVKRIANDVLVMKDGEIIERGTAADFFTRARHPYTRQLITAKQSLSRQFNQLMGGASVAQG</sequence>
<evidence type="ECO:0000313" key="9">
    <source>
        <dbReference type="EMBL" id="PWV99350.1"/>
    </source>
</evidence>
<proteinExistence type="inferred from homology"/>
<feature type="domain" description="ABC transporter" evidence="8">
    <location>
        <begin position="6"/>
        <end position="251"/>
    </location>
</feature>
<dbReference type="InterPro" id="IPR003593">
    <property type="entry name" value="AAA+_ATPase"/>
</dbReference>
<dbReference type="NCBIfam" id="NF047576">
    <property type="entry name" value="opine_ATP_CntF"/>
    <property type="match status" value="1"/>
</dbReference>
<dbReference type="GO" id="GO:0005886">
    <property type="term" value="C:plasma membrane"/>
    <property type="evidence" value="ECO:0007669"/>
    <property type="project" value="UniProtKB-SubCell"/>
</dbReference>
<dbReference type="NCBIfam" id="NF047578">
    <property type="entry name" value="opine_ATP_CntD"/>
    <property type="match status" value="1"/>
</dbReference>
<dbReference type="PROSITE" id="PS00211">
    <property type="entry name" value="ABC_TRANSPORTER_1"/>
    <property type="match status" value="1"/>
</dbReference>
<reference evidence="9 10" key="1">
    <citation type="submission" date="2018-05" db="EMBL/GenBank/DDBJ databases">
        <title>Genomic Encyclopedia of Type Strains, Phase III (KMG-III): the genomes of soil and plant-associated and newly described type strains.</title>
        <authorList>
            <person name="Whitman W."/>
        </authorList>
    </citation>
    <scope>NUCLEOTIDE SEQUENCE [LARGE SCALE GENOMIC DNA]</scope>
    <source>
        <strain evidence="9 10">CECT 5696</strain>
    </source>
</reference>
<dbReference type="InterPro" id="IPR017871">
    <property type="entry name" value="ABC_transporter-like_CS"/>
</dbReference>
<keyword evidence="4" id="KW-1003">Cell membrane</keyword>
<dbReference type="Gene3D" id="3.40.50.300">
    <property type="entry name" value="P-loop containing nucleotide triphosphate hydrolases"/>
    <property type="match status" value="1"/>
</dbReference>
<dbReference type="Proteomes" id="UP000246635">
    <property type="component" value="Unassembled WGS sequence"/>
</dbReference>
<dbReference type="GO" id="GO:0016887">
    <property type="term" value="F:ATP hydrolysis activity"/>
    <property type="evidence" value="ECO:0007669"/>
    <property type="project" value="InterPro"/>
</dbReference>
<dbReference type="AlphaFoldDB" id="A0A2V2YR40"/>
<evidence type="ECO:0000256" key="4">
    <source>
        <dbReference type="ARBA" id="ARBA00022475"/>
    </source>
</evidence>
<keyword evidence="7" id="KW-0472">Membrane</keyword>
<organism evidence="9 10">
    <name type="scientific">Paenibacillus cellulosilyticus</name>
    <dbReference type="NCBI Taxonomy" id="375489"/>
    <lineage>
        <taxon>Bacteria</taxon>
        <taxon>Bacillati</taxon>
        <taxon>Bacillota</taxon>
        <taxon>Bacilli</taxon>
        <taxon>Bacillales</taxon>
        <taxon>Paenibacillaceae</taxon>
        <taxon>Paenibacillus</taxon>
    </lineage>
</organism>
<keyword evidence="6 9" id="KW-0067">ATP-binding</keyword>
<protein>
    <submittedName>
        <fullName evidence="9">Nickel transport system ATP-binding protein</fullName>
    </submittedName>
</protein>